<dbReference type="RefSeq" id="WP_259315920.1">
    <property type="nucleotide sequence ID" value="NZ_CP087164.1"/>
</dbReference>
<reference evidence="2" key="1">
    <citation type="journal article" date="2022" name="Int. J. Syst. Evol. Microbiol.">
        <title>Pseudomonas aegrilactucae sp. nov. and Pseudomonas morbosilactucae sp. nov., pathogens causing bacterial rot of lettuce in Japan.</title>
        <authorList>
            <person name="Sawada H."/>
            <person name="Fujikawa T."/>
            <person name="Satou M."/>
        </authorList>
    </citation>
    <scope>NUCLEOTIDE SEQUENCE</scope>
    <source>
        <strain evidence="2">0166_1</strain>
    </source>
</reference>
<evidence type="ECO:0000313" key="3">
    <source>
        <dbReference type="Proteomes" id="UP001162834"/>
    </source>
</evidence>
<dbReference type="EMBL" id="CP087164">
    <property type="protein sequence ID" value="UGS36246.1"/>
    <property type="molecule type" value="Genomic_DNA"/>
</dbReference>
<evidence type="ECO:0008006" key="4">
    <source>
        <dbReference type="Google" id="ProtNLM"/>
    </source>
</evidence>
<sequence length="99" mass="10571">MAGGAIIVIAFFFGLAGGVVGRLKGSSFLIWFLISACIPFFGLAAAVLYRYESLEPEKHCPRCGKTVKLYEALCTRCGTELNPGYTEESSPAVHGPEPA</sequence>
<keyword evidence="1" id="KW-1133">Transmembrane helix</keyword>
<keyword evidence="1" id="KW-0812">Transmembrane</keyword>
<evidence type="ECO:0000313" key="2">
    <source>
        <dbReference type="EMBL" id="UGS36246.1"/>
    </source>
</evidence>
<evidence type="ECO:0000256" key="1">
    <source>
        <dbReference type="SAM" id="Phobius"/>
    </source>
</evidence>
<dbReference type="KEGG" id="sbae:DSM104329_02647"/>
<keyword evidence="1" id="KW-0472">Membrane</keyword>
<dbReference type="AlphaFoldDB" id="A0A9E6XYP2"/>
<proteinExistence type="predicted"/>
<accession>A0A9E6XYP2</accession>
<dbReference type="Proteomes" id="UP001162834">
    <property type="component" value="Chromosome"/>
</dbReference>
<keyword evidence="3" id="KW-1185">Reference proteome</keyword>
<protein>
    <recommendedName>
        <fullName evidence="4">Zinc ribbon domain-containing protein</fullName>
    </recommendedName>
</protein>
<name>A0A9E6XYP2_9ACTN</name>
<feature type="transmembrane region" description="Helical" evidence="1">
    <location>
        <begin position="28"/>
        <end position="49"/>
    </location>
</feature>
<gene>
    <name evidence="2" type="ORF">DSM104329_02647</name>
</gene>
<organism evidence="2 3">
    <name type="scientific">Capillimicrobium parvum</name>
    <dbReference type="NCBI Taxonomy" id="2884022"/>
    <lineage>
        <taxon>Bacteria</taxon>
        <taxon>Bacillati</taxon>
        <taxon>Actinomycetota</taxon>
        <taxon>Thermoleophilia</taxon>
        <taxon>Solirubrobacterales</taxon>
        <taxon>Capillimicrobiaceae</taxon>
        <taxon>Capillimicrobium</taxon>
    </lineage>
</organism>